<sequence length="204" mass="21799">MGPKARAALSKDNNTRPSASSPPPAYTPRRQPDLAVLAARAIPARHGLSSMAQMLHQPDQSVYTTLLDSADDDQDPESSPISLRINTSVNVSHSNNVVCLAASPAEQANAIAQAVVKALHQGSSGQCGIPMIDENGAPRPLKIEVDAGLVVDGTGNVVGSRDLITEVLKQRNGSVLGRRPRKEEDEEDQDDLYSHPAKRRRSSQ</sequence>
<name>A0A9P5H385_9HYPO</name>
<gene>
    <name evidence="2" type="ORF">G7Z17_g8608</name>
</gene>
<organism evidence="2 3">
    <name type="scientific">Cylindrodendrum hubeiense</name>
    <dbReference type="NCBI Taxonomy" id="595255"/>
    <lineage>
        <taxon>Eukaryota</taxon>
        <taxon>Fungi</taxon>
        <taxon>Dikarya</taxon>
        <taxon>Ascomycota</taxon>
        <taxon>Pezizomycotina</taxon>
        <taxon>Sordariomycetes</taxon>
        <taxon>Hypocreomycetidae</taxon>
        <taxon>Hypocreales</taxon>
        <taxon>Nectriaceae</taxon>
        <taxon>Cylindrodendrum</taxon>
    </lineage>
</organism>
<dbReference type="AlphaFoldDB" id="A0A9P5H385"/>
<dbReference type="EMBL" id="JAANBB010000222">
    <property type="protein sequence ID" value="KAF7546197.1"/>
    <property type="molecule type" value="Genomic_DNA"/>
</dbReference>
<accession>A0A9P5H385</accession>
<evidence type="ECO:0000313" key="2">
    <source>
        <dbReference type="EMBL" id="KAF7546197.1"/>
    </source>
</evidence>
<feature type="region of interest" description="Disordered" evidence="1">
    <location>
        <begin position="1"/>
        <end position="32"/>
    </location>
</feature>
<comment type="caution">
    <text evidence="2">The sequence shown here is derived from an EMBL/GenBank/DDBJ whole genome shotgun (WGS) entry which is preliminary data.</text>
</comment>
<dbReference type="Proteomes" id="UP000722485">
    <property type="component" value="Unassembled WGS sequence"/>
</dbReference>
<evidence type="ECO:0000256" key="1">
    <source>
        <dbReference type="SAM" id="MobiDB-lite"/>
    </source>
</evidence>
<reference evidence="2" key="1">
    <citation type="submission" date="2020-03" db="EMBL/GenBank/DDBJ databases">
        <title>Draft Genome Sequence of Cylindrodendrum hubeiense.</title>
        <authorList>
            <person name="Buettner E."/>
            <person name="Kellner H."/>
        </authorList>
    </citation>
    <scope>NUCLEOTIDE SEQUENCE</scope>
    <source>
        <strain evidence="2">IHI 201604</strain>
    </source>
</reference>
<keyword evidence="3" id="KW-1185">Reference proteome</keyword>
<dbReference type="OrthoDB" id="5409271at2759"/>
<evidence type="ECO:0000313" key="3">
    <source>
        <dbReference type="Proteomes" id="UP000722485"/>
    </source>
</evidence>
<feature type="region of interest" description="Disordered" evidence="1">
    <location>
        <begin position="171"/>
        <end position="204"/>
    </location>
</feature>
<protein>
    <submittedName>
        <fullName evidence="2">Uncharacterized protein</fullName>
    </submittedName>
</protein>
<proteinExistence type="predicted"/>